<evidence type="ECO:0000313" key="15">
    <source>
        <dbReference type="Proteomes" id="UP000198771"/>
    </source>
</evidence>
<comment type="similarity">
    <text evidence="11 12">Belongs to the ribose-phosphate pyrophosphokinase family. Class I subfamily.</text>
</comment>
<evidence type="ECO:0000256" key="7">
    <source>
        <dbReference type="ARBA" id="ARBA00022840"/>
    </source>
</evidence>
<organism evidence="14 15">
    <name type="scientific">Desulfonatronum thiosulfatophilum</name>
    <dbReference type="NCBI Taxonomy" id="617002"/>
    <lineage>
        <taxon>Bacteria</taxon>
        <taxon>Pseudomonadati</taxon>
        <taxon>Thermodesulfobacteriota</taxon>
        <taxon>Desulfovibrionia</taxon>
        <taxon>Desulfovibrionales</taxon>
        <taxon>Desulfonatronaceae</taxon>
        <taxon>Desulfonatronum</taxon>
    </lineage>
</organism>
<evidence type="ECO:0000256" key="11">
    <source>
        <dbReference type="ARBA" id="ARBA00061444"/>
    </source>
</evidence>
<sequence>MALHGELKILSGSANPSLAKAICDHLGCLLTPCLVETFSDGEIRVEIGDNVRGDDVFVVQPTCAPVNYNLMELCLVLDALKRASAKRVTAVIPYYGYARQDRKVLPRAPISAKLVADFLTVAGVHRLLTIDLHAGQIQGFFNIPVDNLYAAPVLLQHIKSLINDPSELVIVSPDAGGTERARAYAKRLCASLAIIDKRRLCPNQAEAMNVIGDVEDKVAVVLDDMIDTAGTMVQAAKVLMEKGAKSVVACATHGVLSGPAVQRLQESAFSQILVTDTIPLKNEALACSKIHSLSVASLLAKAVHNIHTESSVSVLFV</sequence>
<dbReference type="GO" id="GO:0004749">
    <property type="term" value="F:ribose phosphate diphosphokinase activity"/>
    <property type="evidence" value="ECO:0007669"/>
    <property type="project" value="UniProtKB-UniRule"/>
</dbReference>
<evidence type="ECO:0000256" key="12">
    <source>
        <dbReference type="HAMAP-Rule" id="MF_00583"/>
    </source>
</evidence>
<keyword evidence="8 12" id="KW-0460">Magnesium</keyword>
<keyword evidence="3 12" id="KW-0479">Metal-binding</keyword>
<keyword evidence="6 12" id="KW-0418">Kinase</keyword>
<dbReference type="NCBIfam" id="TIGR01251">
    <property type="entry name" value="ribP_PPkin"/>
    <property type="match status" value="1"/>
</dbReference>
<evidence type="ECO:0000256" key="6">
    <source>
        <dbReference type="ARBA" id="ARBA00022777"/>
    </source>
</evidence>
<feature type="binding site" evidence="12">
    <location>
        <position position="133"/>
    </location>
    <ligand>
        <name>Mg(2+)</name>
        <dbReference type="ChEBI" id="CHEBI:18420"/>
    </ligand>
</feature>
<dbReference type="Proteomes" id="UP000198771">
    <property type="component" value="Unassembled WGS sequence"/>
</dbReference>
<evidence type="ECO:0000256" key="4">
    <source>
        <dbReference type="ARBA" id="ARBA00022727"/>
    </source>
</evidence>
<comment type="function">
    <text evidence="10 12">Involved in the biosynthesis of the central metabolite phospho-alpha-D-ribosyl-1-pyrophosphate (PRPP) via the transfer of pyrophosphoryl group from ATP to 1-hydroxyl of ribose-5-phosphate (Rib-5-P).</text>
</comment>
<dbReference type="SMART" id="SM01400">
    <property type="entry name" value="Pribosyltran_N"/>
    <property type="match status" value="1"/>
</dbReference>
<evidence type="ECO:0000256" key="8">
    <source>
        <dbReference type="ARBA" id="ARBA00022842"/>
    </source>
</evidence>
<dbReference type="STRING" id="617002.SAMN05660653_02778"/>
<evidence type="ECO:0000256" key="9">
    <source>
        <dbReference type="ARBA" id="ARBA00049535"/>
    </source>
</evidence>
<feature type="active site" evidence="12">
    <location>
        <position position="197"/>
    </location>
</feature>
<dbReference type="GO" id="GO:0016301">
    <property type="term" value="F:kinase activity"/>
    <property type="evidence" value="ECO:0007669"/>
    <property type="project" value="UniProtKB-KW"/>
</dbReference>
<keyword evidence="4 12" id="KW-0545">Nucleotide biosynthesis</keyword>
<dbReference type="EC" id="2.7.6.1" evidence="12"/>
<comment type="catalytic activity">
    <reaction evidence="9 12">
        <text>D-ribose 5-phosphate + ATP = 5-phospho-alpha-D-ribose 1-diphosphate + AMP + H(+)</text>
        <dbReference type="Rhea" id="RHEA:15609"/>
        <dbReference type="ChEBI" id="CHEBI:15378"/>
        <dbReference type="ChEBI" id="CHEBI:30616"/>
        <dbReference type="ChEBI" id="CHEBI:58017"/>
        <dbReference type="ChEBI" id="CHEBI:78346"/>
        <dbReference type="ChEBI" id="CHEBI:456215"/>
        <dbReference type="EC" id="2.7.6.1"/>
    </reaction>
</comment>
<dbReference type="Pfam" id="PF14572">
    <property type="entry name" value="Pribosyl_synth"/>
    <property type="match status" value="1"/>
</dbReference>
<feature type="domain" description="Ribose-phosphate pyrophosphokinase N-terminal" evidence="13">
    <location>
        <begin position="7"/>
        <end position="123"/>
    </location>
</feature>
<feature type="binding site" evidence="12">
    <location>
        <begin position="227"/>
        <end position="231"/>
    </location>
    <ligand>
        <name>D-ribose 5-phosphate</name>
        <dbReference type="ChEBI" id="CHEBI:78346"/>
    </ligand>
</feature>
<evidence type="ECO:0000256" key="3">
    <source>
        <dbReference type="ARBA" id="ARBA00022723"/>
    </source>
</evidence>
<proteinExistence type="inferred from homology"/>
<dbReference type="NCBIfam" id="NF002320">
    <property type="entry name" value="PRK01259.1"/>
    <property type="match status" value="1"/>
</dbReference>
<dbReference type="FunFam" id="3.40.50.2020:FF:000001">
    <property type="entry name" value="Ribose-phosphate pyrophosphokinase"/>
    <property type="match status" value="1"/>
</dbReference>
<dbReference type="GO" id="GO:0002189">
    <property type="term" value="C:ribose phosphate diphosphokinase complex"/>
    <property type="evidence" value="ECO:0007669"/>
    <property type="project" value="TreeGrafter"/>
</dbReference>
<dbReference type="UniPathway" id="UPA00087">
    <property type="reaction ID" value="UER00172"/>
</dbReference>
<dbReference type="GO" id="GO:0005524">
    <property type="term" value="F:ATP binding"/>
    <property type="evidence" value="ECO:0007669"/>
    <property type="project" value="UniProtKB-KW"/>
</dbReference>
<dbReference type="GO" id="GO:0000287">
    <property type="term" value="F:magnesium ion binding"/>
    <property type="evidence" value="ECO:0007669"/>
    <property type="project" value="UniProtKB-UniRule"/>
</dbReference>
<accession>A0A1G6EDI4</accession>
<name>A0A1G6EDI4_9BACT</name>
<dbReference type="RefSeq" id="WP_092123088.1">
    <property type="nucleotide sequence ID" value="NZ_FMXO01000017.1"/>
</dbReference>
<dbReference type="PANTHER" id="PTHR10210">
    <property type="entry name" value="RIBOSE-PHOSPHATE DIPHOSPHOKINASE FAMILY MEMBER"/>
    <property type="match status" value="1"/>
</dbReference>
<dbReference type="GO" id="GO:0006015">
    <property type="term" value="P:5-phosphoribose 1-diphosphate biosynthetic process"/>
    <property type="evidence" value="ECO:0007669"/>
    <property type="project" value="UniProtKB-UniRule"/>
</dbReference>
<dbReference type="CDD" id="cd06223">
    <property type="entry name" value="PRTases_typeI"/>
    <property type="match status" value="1"/>
</dbReference>
<evidence type="ECO:0000256" key="1">
    <source>
        <dbReference type="ARBA" id="ARBA00004996"/>
    </source>
</evidence>
<comment type="subcellular location">
    <subcellularLocation>
        <location evidence="12">Cytoplasm</location>
    </subcellularLocation>
</comment>
<dbReference type="InterPro" id="IPR037515">
    <property type="entry name" value="Rib-P_diPkinase_bac"/>
</dbReference>
<dbReference type="Gene3D" id="3.40.50.2020">
    <property type="match status" value="2"/>
</dbReference>
<comment type="subunit">
    <text evidence="12">Homohexamer.</text>
</comment>
<evidence type="ECO:0000256" key="10">
    <source>
        <dbReference type="ARBA" id="ARBA00054914"/>
    </source>
</evidence>
<feature type="binding site" evidence="12">
    <location>
        <begin position="40"/>
        <end position="42"/>
    </location>
    <ligand>
        <name>ATP</name>
        <dbReference type="ChEBI" id="CHEBI:30616"/>
    </ligand>
</feature>
<protein>
    <recommendedName>
        <fullName evidence="12">Ribose-phosphate pyrophosphokinase</fullName>
        <shortName evidence="12">RPPK</shortName>
        <ecNumber evidence="12">2.7.6.1</ecNumber>
    </recommendedName>
    <alternativeName>
        <fullName evidence="12">5-phospho-D-ribosyl alpha-1-diphosphate synthase</fullName>
    </alternativeName>
    <alternativeName>
        <fullName evidence="12">Phosphoribosyl diphosphate synthase</fullName>
    </alternativeName>
    <alternativeName>
        <fullName evidence="12">Phosphoribosyl pyrophosphate synthase</fullName>
        <shortName evidence="12">P-Rib-PP synthase</shortName>
        <shortName evidence="12">PRPP synthase</shortName>
        <shortName evidence="12">PRPPase</shortName>
    </alternativeName>
</protein>
<dbReference type="OrthoDB" id="9777067at2"/>
<dbReference type="InterPro" id="IPR000836">
    <property type="entry name" value="PRTase_dom"/>
</dbReference>
<dbReference type="EMBL" id="FMXO01000017">
    <property type="protein sequence ID" value="SDB55473.1"/>
    <property type="molecule type" value="Genomic_DNA"/>
</dbReference>
<dbReference type="InterPro" id="IPR000842">
    <property type="entry name" value="PRib_PP_synth_CS"/>
</dbReference>
<keyword evidence="15" id="KW-1185">Reference proteome</keyword>
<dbReference type="AlphaFoldDB" id="A0A1G6EDI4"/>
<comment type="cofactor">
    <cofactor evidence="12">
        <name>Mg(2+)</name>
        <dbReference type="ChEBI" id="CHEBI:18420"/>
    </cofactor>
    <text evidence="12">Binds 2 Mg(2+) ions per subunit.</text>
</comment>
<feature type="binding site" evidence="12">
    <location>
        <position position="223"/>
    </location>
    <ligand>
        <name>D-ribose 5-phosphate</name>
        <dbReference type="ChEBI" id="CHEBI:78346"/>
    </ligand>
</feature>
<feature type="binding site" evidence="12">
    <location>
        <position position="174"/>
    </location>
    <ligand>
        <name>Mg(2+)</name>
        <dbReference type="ChEBI" id="CHEBI:18420"/>
    </ligand>
</feature>
<feature type="binding site" evidence="12">
    <location>
        <begin position="99"/>
        <end position="100"/>
    </location>
    <ligand>
        <name>ATP</name>
        <dbReference type="ChEBI" id="CHEBI:30616"/>
    </ligand>
</feature>
<dbReference type="SUPFAM" id="SSF53271">
    <property type="entry name" value="PRTase-like"/>
    <property type="match status" value="1"/>
</dbReference>
<dbReference type="GO" id="GO:0009156">
    <property type="term" value="P:ribonucleoside monophosphate biosynthetic process"/>
    <property type="evidence" value="ECO:0007669"/>
    <property type="project" value="InterPro"/>
</dbReference>
<feature type="binding site" evidence="12">
    <location>
        <position position="199"/>
    </location>
    <ligand>
        <name>D-ribose 5-phosphate</name>
        <dbReference type="ChEBI" id="CHEBI:78346"/>
    </ligand>
</feature>
<keyword evidence="7 12" id="KW-0067">ATP-binding</keyword>
<evidence type="ECO:0000259" key="13">
    <source>
        <dbReference type="Pfam" id="PF13793"/>
    </source>
</evidence>
<dbReference type="Pfam" id="PF13793">
    <property type="entry name" value="Pribosyltran_N"/>
    <property type="match status" value="1"/>
</dbReference>
<dbReference type="GO" id="GO:0005737">
    <property type="term" value="C:cytoplasm"/>
    <property type="evidence" value="ECO:0007669"/>
    <property type="project" value="UniProtKB-SubCell"/>
</dbReference>
<keyword evidence="5 12" id="KW-0547">Nucleotide-binding</keyword>
<reference evidence="14 15" key="1">
    <citation type="submission" date="2016-10" db="EMBL/GenBank/DDBJ databases">
        <authorList>
            <person name="de Groot N.N."/>
        </authorList>
    </citation>
    <scope>NUCLEOTIDE SEQUENCE [LARGE SCALE GENOMIC DNA]</scope>
    <source>
        <strain evidence="14 15">ASO4-2</strain>
    </source>
</reference>
<evidence type="ECO:0000313" key="14">
    <source>
        <dbReference type="EMBL" id="SDB55473.1"/>
    </source>
</evidence>
<keyword evidence="2 12" id="KW-0808">Transferase</keyword>
<dbReference type="InterPro" id="IPR029099">
    <property type="entry name" value="Pribosyltran_N"/>
</dbReference>
<dbReference type="GO" id="GO:0006164">
    <property type="term" value="P:purine nucleotide biosynthetic process"/>
    <property type="evidence" value="ECO:0007669"/>
    <property type="project" value="TreeGrafter"/>
</dbReference>
<dbReference type="PROSITE" id="PS00114">
    <property type="entry name" value="PRPP_SYNTHASE"/>
    <property type="match status" value="1"/>
</dbReference>
<evidence type="ECO:0000256" key="2">
    <source>
        <dbReference type="ARBA" id="ARBA00022679"/>
    </source>
</evidence>
<dbReference type="InterPro" id="IPR029057">
    <property type="entry name" value="PRTase-like"/>
</dbReference>
<dbReference type="PANTHER" id="PTHR10210:SF41">
    <property type="entry name" value="RIBOSE-PHOSPHATE PYROPHOSPHOKINASE 1, CHLOROPLASTIC"/>
    <property type="match status" value="1"/>
</dbReference>
<gene>
    <name evidence="12" type="primary">prs</name>
    <name evidence="14" type="ORF">SAMN05660653_02778</name>
</gene>
<keyword evidence="12" id="KW-0963">Cytoplasm</keyword>
<comment type="pathway">
    <text evidence="1 12">Metabolic intermediate biosynthesis; 5-phospho-alpha-D-ribose 1-diphosphate biosynthesis; 5-phospho-alpha-D-ribose 1-diphosphate from D-ribose 5-phosphate (route I): step 1/1.</text>
</comment>
<evidence type="ECO:0000256" key="5">
    <source>
        <dbReference type="ARBA" id="ARBA00022741"/>
    </source>
</evidence>
<dbReference type="InterPro" id="IPR005946">
    <property type="entry name" value="Rib-P_diPkinase"/>
</dbReference>
<dbReference type="HAMAP" id="MF_00583_B">
    <property type="entry name" value="RibP_PPkinase_B"/>
    <property type="match status" value="1"/>
</dbReference>